<evidence type="ECO:0000256" key="6">
    <source>
        <dbReference type="PIRSR" id="PIRSR606710-2"/>
    </source>
</evidence>
<feature type="active site" description="Proton acceptor" evidence="5">
    <location>
        <position position="82"/>
    </location>
</feature>
<dbReference type="PATRIC" id="fig|1202724.3.peg.1788"/>
<comment type="similarity">
    <text evidence="2 7">Belongs to the glycosyl hydrolase 43 family.</text>
</comment>
<evidence type="ECO:0000256" key="4">
    <source>
        <dbReference type="ARBA" id="ARBA00023295"/>
    </source>
</evidence>
<feature type="chain" id="PRO_5005839125" evidence="9">
    <location>
        <begin position="24"/>
        <end position="541"/>
    </location>
</feature>
<dbReference type="EMBL" id="LIYD01000005">
    <property type="protein sequence ID" value="KOS06092.1"/>
    <property type="molecule type" value="Genomic_DNA"/>
</dbReference>
<dbReference type="PROSITE" id="PS51257">
    <property type="entry name" value="PROKAR_LIPOPROTEIN"/>
    <property type="match status" value="1"/>
</dbReference>
<evidence type="ECO:0000256" key="9">
    <source>
        <dbReference type="SAM" id="SignalP"/>
    </source>
</evidence>
<reference evidence="11 12" key="1">
    <citation type="submission" date="2015-08" db="EMBL/GenBank/DDBJ databases">
        <title>Whole genome sequence of Flavobacterium akiainvivens IK-1T, from decaying Wikstroemia oahuensis, an endemic Hawaiian shrub.</title>
        <authorList>
            <person name="Wan X."/>
            <person name="Hou S."/>
            <person name="Saito J."/>
            <person name="Donachie S."/>
        </authorList>
    </citation>
    <scope>NUCLEOTIDE SEQUENCE [LARGE SCALE GENOMIC DNA]</scope>
    <source>
        <strain evidence="11 12">IK-1</strain>
    </source>
</reference>
<accession>A0A0M9VHZ6</accession>
<organism evidence="11 12">
    <name type="scientific">Flavobacterium akiainvivens</name>
    <dbReference type="NCBI Taxonomy" id="1202724"/>
    <lineage>
        <taxon>Bacteria</taxon>
        <taxon>Pseudomonadati</taxon>
        <taxon>Bacteroidota</taxon>
        <taxon>Flavobacteriia</taxon>
        <taxon>Flavobacteriales</taxon>
        <taxon>Flavobacteriaceae</taxon>
        <taxon>Flavobacterium</taxon>
    </lineage>
</organism>
<feature type="site" description="Important for catalytic activity, responsible for pKa modulation of the active site Glu and correct orientation of both the proton donor and substrate" evidence="6">
    <location>
        <position position="246"/>
    </location>
</feature>
<feature type="signal peptide" evidence="9">
    <location>
        <begin position="1"/>
        <end position="23"/>
    </location>
</feature>
<dbReference type="SUPFAM" id="SSF75005">
    <property type="entry name" value="Arabinanase/levansucrase/invertase"/>
    <property type="match status" value="1"/>
</dbReference>
<dbReference type="Pfam" id="PF04616">
    <property type="entry name" value="Glyco_hydro_43"/>
    <property type="match status" value="1"/>
</dbReference>
<dbReference type="Proteomes" id="UP000037755">
    <property type="component" value="Unassembled WGS sequence"/>
</dbReference>
<dbReference type="PANTHER" id="PTHR43301:SF3">
    <property type="entry name" value="ARABINAN ENDO-1,5-ALPHA-L-ARABINOSIDASE A-RELATED"/>
    <property type="match status" value="1"/>
</dbReference>
<comment type="pathway">
    <text evidence="1">Glycan metabolism; L-arabinan degradation.</text>
</comment>
<evidence type="ECO:0000256" key="2">
    <source>
        <dbReference type="ARBA" id="ARBA00009865"/>
    </source>
</evidence>
<feature type="active site" description="Proton donor" evidence="5">
    <location>
        <position position="308"/>
    </location>
</feature>
<keyword evidence="9" id="KW-0732">Signal</keyword>
<dbReference type="AlphaFoldDB" id="A0A0M9VHZ6"/>
<feature type="region of interest" description="Disordered" evidence="8">
    <location>
        <begin position="33"/>
        <end position="52"/>
    </location>
</feature>
<evidence type="ECO:0000259" key="10">
    <source>
        <dbReference type="Pfam" id="PF16369"/>
    </source>
</evidence>
<keyword evidence="3 7" id="KW-0378">Hydrolase</keyword>
<evidence type="ECO:0000256" key="3">
    <source>
        <dbReference type="ARBA" id="ARBA00022801"/>
    </source>
</evidence>
<dbReference type="Gene3D" id="2.40.128.10">
    <property type="match status" value="1"/>
</dbReference>
<evidence type="ECO:0000256" key="8">
    <source>
        <dbReference type="SAM" id="MobiDB-lite"/>
    </source>
</evidence>
<evidence type="ECO:0000256" key="5">
    <source>
        <dbReference type="PIRSR" id="PIRSR606710-1"/>
    </source>
</evidence>
<evidence type="ECO:0000313" key="11">
    <source>
        <dbReference type="EMBL" id="KOS06092.1"/>
    </source>
</evidence>
<dbReference type="Pfam" id="PF16369">
    <property type="entry name" value="GH43_C"/>
    <property type="match status" value="1"/>
</dbReference>
<dbReference type="InterPro" id="IPR032291">
    <property type="entry name" value="Abn2_C"/>
</dbReference>
<sequence>MKKNKAMQLFANGTRLFVALAVAGLVATGCSKDENEPTTGGTDNDDNPPVGPVFNGPTYADNYTPIAGWENRSQWNLANVHDPTVVKDGAYFYMYQTDASYGNAHAGHGHFHARRSLDLINWEYIGSTMDEAPAWVKTTMNAHRAQMGLPPIDNPKYGYWAPCIRKVGNVFRMYYSIVVDELITGTDPAASWGERPYIGMMESTSLASNQWVDKGMVITSEPDGVVDYHRDGPNDWNGYYKFNAIDPSYIVAENGQHWLIYGSWHTGIAAVQVDPATGKPTQLNTIDDYGIRIAGRGNVNTERWQALEGAEIIYNPQTQYYYLFFAYDELSIAYNTRVARSTNIEGPYVGMNGQDITQGAQCWPMLTHPYKFNNHTGWVGISHCAVFQDDANGKWYFASQGRLPANVPGINASNAVMMGHVREMQWTTDGWPVVSPERYAGVPATEFTMATIAGTYEIITMNYQYQTMQTSVMVSLNANGTVGGGMTGSWSYDDTNKEVLINGSKCKVFDSWDWESSPRKVTLAISGLTADGKPIWGKKMY</sequence>
<name>A0A0M9VHZ6_9FLAO</name>
<gene>
    <name evidence="11" type="ORF">AM493_08610</name>
</gene>
<comment type="caution">
    <text evidence="11">The sequence shown here is derived from an EMBL/GenBank/DDBJ whole genome shotgun (WGS) entry which is preliminary data.</text>
</comment>
<dbReference type="InterPro" id="IPR006710">
    <property type="entry name" value="Glyco_hydro_43"/>
</dbReference>
<keyword evidence="4 7" id="KW-0326">Glycosidase</keyword>
<dbReference type="CDD" id="cd08998">
    <property type="entry name" value="GH43_Arb43a-like"/>
    <property type="match status" value="1"/>
</dbReference>
<evidence type="ECO:0000313" key="12">
    <source>
        <dbReference type="Proteomes" id="UP000037755"/>
    </source>
</evidence>
<dbReference type="PANTHER" id="PTHR43301">
    <property type="entry name" value="ARABINAN ENDO-1,5-ALPHA-L-ARABINOSIDASE"/>
    <property type="match status" value="1"/>
</dbReference>
<proteinExistence type="inferred from homology"/>
<evidence type="ECO:0000256" key="1">
    <source>
        <dbReference type="ARBA" id="ARBA00004834"/>
    </source>
</evidence>
<protein>
    <submittedName>
        <fullName evidence="11">Arabinan endo-1 5-alpha-L-arabinosidase</fullName>
    </submittedName>
</protein>
<dbReference type="GO" id="GO:0004553">
    <property type="term" value="F:hydrolase activity, hydrolyzing O-glycosyl compounds"/>
    <property type="evidence" value="ECO:0007669"/>
    <property type="project" value="InterPro"/>
</dbReference>
<evidence type="ECO:0000256" key="7">
    <source>
        <dbReference type="RuleBase" id="RU361187"/>
    </source>
</evidence>
<dbReference type="InterPro" id="IPR050727">
    <property type="entry name" value="GH43_arabinanases"/>
</dbReference>
<dbReference type="GO" id="GO:0005975">
    <property type="term" value="P:carbohydrate metabolic process"/>
    <property type="evidence" value="ECO:0007669"/>
    <property type="project" value="InterPro"/>
</dbReference>
<dbReference type="RefSeq" id="WP_054407579.1">
    <property type="nucleotide sequence ID" value="NZ_FOYA01000007.1"/>
</dbReference>
<feature type="domain" description="Extracellular endo-alpha-(1-&gt;5)-L-arabinanase C-terminal" evidence="10">
    <location>
        <begin position="436"/>
        <end position="537"/>
    </location>
</feature>
<keyword evidence="12" id="KW-1185">Reference proteome</keyword>
<dbReference type="InterPro" id="IPR023296">
    <property type="entry name" value="Glyco_hydro_beta-prop_sf"/>
</dbReference>
<dbReference type="STRING" id="1202724.AM493_08610"/>
<dbReference type="Gene3D" id="2.115.10.20">
    <property type="entry name" value="Glycosyl hydrolase domain, family 43"/>
    <property type="match status" value="1"/>
</dbReference>